<gene>
    <name evidence="10" type="ORF">SAMN02745131_00511</name>
</gene>
<protein>
    <submittedName>
        <fullName evidence="10">Alpha-glucosidase</fullName>
    </submittedName>
</protein>
<dbReference type="GO" id="GO:0030246">
    <property type="term" value="F:carbohydrate binding"/>
    <property type="evidence" value="ECO:0007669"/>
    <property type="project" value="InterPro"/>
</dbReference>
<evidence type="ECO:0000313" key="10">
    <source>
        <dbReference type="EMBL" id="SHE51169.1"/>
    </source>
</evidence>
<dbReference type="AlphaFoldDB" id="A0A1M4U315"/>
<dbReference type="PANTHER" id="PTHR35803:SF2">
    <property type="entry name" value="RETAINING ALPHA-GALACTOSIDASE"/>
    <property type="match status" value="1"/>
</dbReference>
<dbReference type="InterPro" id="IPR013785">
    <property type="entry name" value="Aldolase_TIM"/>
</dbReference>
<dbReference type="Gene3D" id="2.60.40.1180">
    <property type="entry name" value="Golgi alpha-mannosidase II"/>
    <property type="match status" value="1"/>
</dbReference>
<dbReference type="Pfam" id="PF14509">
    <property type="entry name" value="GH97_C"/>
    <property type="match status" value="1"/>
</dbReference>
<dbReference type="InterPro" id="IPR029483">
    <property type="entry name" value="GH97_C"/>
</dbReference>
<evidence type="ECO:0000256" key="5">
    <source>
        <dbReference type="ARBA" id="ARBA00023295"/>
    </source>
</evidence>
<name>A0A1M4U315_9BACT</name>
<keyword evidence="4" id="KW-0106">Calcium</keyword>
<dbReference type="Gene3D" id="3.20.20.70">
    <property type="entry name" value="Aldolase class I"/>
    <property type="match status" value="1"/>
</dbReference>
<evidence type="ECO:0000259" key="7">
    <source>
        <dbReference type="Pfam" id="PF10566"/>
    </source>
</evidence>
<dbReference type="RefSeq" id="WP_245792995.1">
    <property type="nucleotide sequence ID" value="NZ_FQUU01000002.1"/>
</dbReference>
<dbReference type="Pfam" id="PF14508">
    <property type="entry name" value="GH97_N"/>
    <property type="match status" value="1"/>
</dbReference>
<comment type="cofactor">
    <cofactor evidence="1">
        <name>Ca(2+)</name>
        <dbReference type="ChEBI" id="CHEBI:29108"/>
    </cofactor>
</comment>
<dbReference type="EMBL" id="FQUU01000002">
    <property type="protein sequence ID" value="SHE51169.1"/>
    <property type="molecule type" value="Genomic_DNA"/>
</dbReference>
<evidence type="ECO:0000256" key="1">
    <source>
        <dbReference type="ARBA" id="ARBA00001913"/>
    </source>
</evidence>
<dbReference type="InterPro" id="IPR014718">
    <property type="entry name" value="GH-type_carb-bd"/>
</dbReference>
<feature type="signal peptide" evidence="6">
    <location>
        <begin position="1"/>
        <end position="19"/>
    </location>
</feature>
<feature type="domain" description="Glycosyl-hydrolase 97 N-terminal" evidence="8">
    <location>
        <begin position="25"/>
        <end position="279"/>
    </location>
</feature>
<evidence type="ECO:0000256" key="6">
    <source>
        <dbReference type="SAM" id="SignalP"/>
    </source>
</evidence>
<comment type="subunit">
    <text evidence="2">Monomer.</text>
</comment>
<organism evidence="10 11">
    <name type="scientific">Flavisolibacter ginsengisoli DSM 18119</name>
    <dbReference type="NCBI Taxonomy" id="1121884"/>
    <lineage>
        <taxon>Bacteria</taxon>
        <taxon>Pseudomonadati</taxon>
        <taxon>Bacteroidota</taxon>
        <taxon>Chitinophagia</taxon>
        <taxon>Chitinophagales</taxon>
        <taxon>Chitinophagaceae</taxon>
        <taxon>Flavisolibacter</taxon>
    </lineage>
</organism>
<sequence length="646" mass="73534">MQKVLKTVIALLLVTQLQAQHSFELTSPDKSIVVHLGINDSVSYSVELDNKPLVNISRVSFVTDQMKKTGWKVAKVSRYEKEETLVPVVFQKTDRIRNRYNALRIVFTNGLSLEWRAFDNGVAWQWSVNKAGGYKVIAEEAGFNFPKGSRAFYPEEDGFYSHNERKYHNYSTDSIDQKLASLPALFDINGSKLLINEAGLFNYAGMWLNGNISGGVHAVFPHYPKEKMISGDRDEKVISREDFIAKRSVNGSLPWRILMIERKDQELLTNQLVYQLARPSTGDYSWVKPGKVQWDWWHYNNVYGVNFKAGINNDTYKYYIDFASKNGIEYVLLDEGWCDTKDLMAQSPGIDVAVLADYARSKNVGLLLWTSWLVLDRQLDTALDMFSKWGIKGIKVDFMQRDDQQMMEYYEKVARSASARKLLVDFHGACKPTGFLRTYPNVLTSEGVLGNEMSKFSNLVDPDHTLTIPFIRMAAGPMDFTPGGMYNAQKNDFAVIPSEPMTLGTRCNQMAMYVVFESPLQMLCDIPTHYNKEPECMEFLKSVPVEWKSTVPLEGKIGDYLAIAREAKNGDWYIGAMADWSGYTSDINLKFLPKGKWKMKLWKDGPNANQNAKDYTFEEMNVTRNSILPILLAKGGGFVARLVKMK</sequence>
<feature type="domain" description="Glycosyl-hydrolase 97 catalytic" evidence="7">
    <location>
        <begin position="296"/>
        <end position="448"/>
    </location>
</feature>
<keyword evidence="11" id="KW-1185">Reference proteome</keyword>
<evidence type="ECO:0000256" key="3">
    <source>
        <dbReference type="ARBA" id="ARBA00022801"/>
    </source>
</evidence>
<evidence type="ECO:0000256" key="4">
    <source>
        <dbReference type="ARBA" id="ARBA00022837"/>
    </source>
</evidence>
<keyword evidence="5" id="KW-0326">Glycosidase</keyword>
<dbReference type="InterPro" id="IPR013780">
    <property type="entry name" value="Glyco_hydro_b"/>
</dbReference>
<dbReference type="Gene3D" id="2.70.98.10">
    <property type="match status" value="1"/>
</dbReference>
<evidence type="ECO:0000256" key="2">
    <source>
        <dbReference type="ARBA" id="ARBA00011245"/>
    </source>
</evidence>
<dbReference type="Pfam" id="PF10566">
    <property type="entry name" value="Glyco_hydro_97"/>
    <property type="match status" value="1"/>
</dbReference>
<dbReference type="PANTHER" id="PTHR35803">
    <property type="entry name" value="GLUCAN 1,4-ALPHA-GLUCOSIDASE SUSB-RELATED"/>
    <property type="match status" value="1"/>
</dbReference>
<feature type="domain" description="Glycosyl-hydrolase 97 C-terminal oligomerisation" evidence="9">
    <location>
        <begin position="546"/>
        <end position="642"/>
    </location>
</feature>
<reference evidence="10 11" key="1">
    <citation type="submission" date="2016-11" db="EMBL/GenBank/DDBJ databases">
        <authorList>
            <person name="Jaros S."/>
            <person name="Januszkiewicz K."/>
            <person name="Wedrychowicz H."/>
        </authorList>
    </citation>
    <scope>NUCLEOTIDE SEQUENCE [LARGE SCALE GENOMIC DNA]</scope>
    <source>
        <strain evidence="10 11">DSM 18119</strain>
    </source>
</reference>
<keyword evidence="3" id="KW-0378">Hydrolase</keyword>
<evidence type="ECO:0000259" key="8">
    <source>
        <dbReference type="Pfam" id="PF14508"/>
    </source>
</evidence>
<feature type="chain" id="PRO_5012431695" evidence="6">
    <location>
        <begin position="20"/>
        <end position="646"/>
    </location>
</feature>
<proteinExistence type="predicted"/>
<dbReference type="GO" id="GO:0016798">
    <property type="term" value="F:hydrolase activity, acting on glycosyl bonds"/>
    <property type="evidence" value="ECO:0007669"/>
    <property type="project" value="UniProtKB-KW"/>
</dbReference>
<dbReference type="STRING" id="1121884.SAMN02745131_00511"/>
<dbReference type="InterPro" id="IPR017853">
    <property type="entry name" value="GH"/>
</dbReference>
<evidence type="ECO:0000259" key="9">
    <source>
        <dbReference type="Pfam" id="PF14509"/>
    </source>
</evidence>
<evidence type="ECO:0000313" key="11">
    <source>
        <dbReference type="Proteomes" id="UP000184048"/>
    </source>
</evidence>
<keyword evidence="6" id="KW-0732">Signal</keyword>
<accession>A0A1M4U315</accession>
<dbReference type="InterPro" id="IPR052720">
    <property type="entry name" value="Glycosyl_hydrolase_97"/>
</dbReference>
<dbReference type="SUPFAM" id="SSF51445">
    <property type="entry name" value="(Trans)glycosidases"/>
    <property type="match status" value="1"/>
</dbReference>
<dbReference type="InterPro" id="IPR019563">
    <property type="entry name" value="GH97_catalytic"/>
</dbReference>
<dbReference type="Proteomes" id="UP000184048">
    <property type="component" value="Unassembled WGS sequence"/>
</dbReference>
<dbReference type="InterPro" id="IPR029486">
    <property type="entry name" value="GH97_N"/>
</dbReference>